<dbReference type="InterPro" id="IPR029154">
    <property type="entry name" value="HIBADH-like_NADP-bd"/>
</dbReference>
<dbReference type="InterPro" id="IPR036291">
    <property type="entry name" value="NAD(P)-bd_dom_sf"/>
</dbReference>
<dbReference type="SUPFAM" id="SSF48179">
    <property type="entry name" value="6-phosphogluconate dehydrogenase C-terminal domain-like"/>
    <property type="match status" value="1"/>
</dbReference>
<dbReference type="InterPro" id="IPR006115">
    <property type="entry name" value="6PGDH_NADP-bd"/>
</dbReference>
<comment type="caution">
    <text evidence="6">The sequence shown here is derived from an EMBL/GenBank/DDBJ whole genome shotgun (WGS) entry which is preliminary data.</text>
</comment>
<dbReference type="SUPFAM" id="SSF51735">
    <property type="entry name" value="NAD(P)-binding Rossmann-fold domains"/>
    <property type="match status" value="1"/>
</dbReference>
<dbReference type="PANTHER" id="PTHR43060">
    <property type="entry name" value="3-HYDROXYISOBUTYRATE DEHYDROGENASE-LIKE 1, MITOCHONDRIAL-RELATED"/>
    <property type="match status" value="1"/>
</dbReference>
<gene>
    <name evidence="6" type="ORF">ACFPXP_04710</name>
</gene>
<reference evidence="7" key="1">
    <citation type="journal article" date="2019" name="Int. J. Syst. Evol. Microbiol.">
        <title>The Global Catalogue of Microorganisms (GCM) 10K type strain sequencing project: providing services to taxonomists for standard genome sequencing and annotation.</title>
        <authorList>
            <consortium name="The Broad Institute Genomics Platform"/>
            <consortium name="The Broad Institute Genome Sequencing Center for Infectious Disease"/>
            <person name="Wu L."/>
            <person name="Ma J."/>
        </authorList>
    </citation>
    <scope>NUCLEOTIDE SEQUENCE [LARGE SCALE GENOMIC DNA]</scope>
    <source>
        <strain evidence="7">CCM 8749</strain>
    </source>
</reference>
<protein>
    <submittedName>
        <fullName evidence="6">NAD(P)-dependent oxidoreductase</fullName>
        <ecNumber evidence="6">1.1.-.-</ecNumber>
    </submittedName>
</protein>
<organism evidence="6 7">
    <name type="scientific">Marinicrinis lubricantis</name>
    <dbReference type="NCBI Taxonomy" id="2086470"/>
    <lineage>
        <taxon>Bacteria</taxon>
        <taxon>Bacillati</taxon>
        <taxon>Bacillota</taxon>
        <taxon>Bacilli</taxon>
        <taxon>Bacillales</taxon>
        <taxon>Paenibacillaceae</taxon>
    </lineage>
</organism>
<evidence type="ECO:0000313" key="6">
    <source>
        <dbReference type="EMBL" id="MFC5985728.1"/>
    </source>
</evidence>
<evidence type="ECO:0000256" key="2">
    <source>
        <dbReference type="ARBA" id="ARBA00023002"/>
    </source>
</evidence>
<comment type="similarity">
    <text evidence="1">Belongs to the HIBADH-related family.</text>
</comment>
<dbReference type="Pfam" id="PF03446">
    <property type="entry name" value="NAD_binding_2"/>
    <property type="match status" value="1"/>
</dbReference>
<dbReference type="Proteomes" id="UP001596250">
    <property type="component" value="Unassembled WGS sequence"/>
</dbReference>
<evidence type="ECO:0000256" key="1">
    <source>
        <dbReference type="ARBA" id="ARBA00009080"/>
    </source>
</evidence>
<accession>A0ABW1IL28</accession>
<dbReference type="RefSeq" id="WP_379892860.1">
    <property type="nucleotide sequence ID" value="NZ_CBCSCT010000023.1"/>
</dbReference>
<evidence type="ECO:0000259" key="5">
    <source>
        <dbReference type="Pfam" id="PF14833"/>
    </source>
</evidence>
<dbReference type="Gene3D" id="1.10.1040.10">
    <property type="entry name" value="N-(1-d-carboxylethyl)-l-norvaline Dehydrogenase, domain 2"/>
    <property type="match status" value="1"/>
</dbReference>
<keyword evidence="3" id="KW-0520">NAD</keyword>
<sequence>MKEHPKIGMIGTGVMGQSMAGHLLSAGYTVHVYNRTKQKAEPLLEKGAVWFDQPGKLAEQSDIVITMVGFPQDVESLYLDSDGILAHAKPGSIVIDMTTSSPQLAQTIFEHAEQKQIYALDAPVSGGDVGAREARLSIMVGGERNVFEAALPIFQKMGRNIVYQGKAGAGQYTKLSNQIAVASTMIAVAEALVFAEKAGLDPFEVLRSIESGAAGSWTMSNLGPRMLKGDFAPGFYVKHFLKDLKIAIEAAEQLGIQLEGLRLAKRLYDQLSAQGESDRGTQVLYQLLKQQG</sequence>
<name>A0ABW1IL28_9BACL</name>
<keyword evidence="2 6" id="KW-0560">Oxidoreductase</keyword>
<evidence type="ECO:0000313" key="7">
    <source>
        <dbReference type="Proteomes" id="UP001596250"/>
    </source>
</evidence>
<dbReference type="EC" id="1.1.-.-" evidence="6"/>
<keyword evidence="7" id="KW-1185">Reference proteome</keyword>
<dbReference type="Gene3D" id="3.40.50.720">
    <property type="entry name" value="NAD(P)-binding Rossmann-like Domain"/>
    <property type="match status" value="1"/>
</dbReference>
<dbReference type="GO" id="GO:0016491">
    <property type="term" value="F:oxidoreductase activity"/>
    <property type="evidence" value="ECO:0007669"/>
    <property type="project" value="UniProtKB-KW"/>
</dbReference>
<dbReference type="EMBL" id="JBHSQV010000031">
    <property type="protein sequence ID" value="MFC5985728.1"/>
    <property type="molecule type" value="Genomic_DNA"/>
</dbReference>
<dbReference type="PIRSF" id="PIRSF000103">
    <property type="entry name" value="HIBADH"/>
    <property type="match status" value="1"/>
</dbReference>
<dbReference type="InterPro" id="IPR015815">
    <property type="entry name" value="HIBADH-related"/>
</dbReference>
<feature type="domain" description="6-phosphogluconate dehydrogenase NADP-binding" evidence="4">
    <location>
        <begin position="6"/>
        <end position="165"/>
    </location>
</feature>
<evidence type="ECO:0000259" key="4">
    <source>
        <dbReference type="Pfam" id="PF03446"/>
    </source>
</evidence>
<feature type="domain" description="3-hydroxyisobutyrate dehydrogenase-like NAD-binding" evidence="5">
    <location>
        <begin position="168"/>
        <end position="287"/>
    </location>
</feature>
<dbReference type="PANTHER" id="PTHR43060:SF15">
    <property type="entry name" value="3-HYDROXYISOBUTYRATE DEHYDROGENASE-LIKE 1, MITOCHONDRIAL-RELATED"/>
    <property type="match status" value="1"/>
</dbReference>
<proteinExistence type="inferred from homology"/>
<evidence type="ECO:0000256" key="3">
    <source>
        <dbReference type="ARBA" id="ARBA00023027"/>
    </source>
</evidence>
<dbReference type="Pfam" id="PF14833">
    <property type="entry name" value="NAD_binding_11"/>
    <property type="match status" value="1"/>
</dbReference>
<dbReference type="InterPro" id="IPR008927">
    <property type="entry name" value="6-PGluconate_DH-like_C_sf"/>
</dbReference>
<dbReference type="InterPro" id="IPR013328">
    <property type="entry name" value="6PGD_dom2"/>
</dbReference>